<protein>
    <submittedName>
        <fullName evidence="1">Uncharacterized protein</fullName>
    </submittedName>
</protein>
<evidence type="ECO:0000313" key="1">
    <source>
        <dbReference type="EMBL" id="MEB2579411.1"/>
    </source>
</evidence>
<comment type="caution">
    <text evidence="1">The sequence shown here is derived from an EMBL/GenBank/DDBJ whole genome shotgun (WGS) entry which is preliminary data.</text>
</comment>
<sequence length="233" mass="25883">MDFPKGVLLERQRLVCIGDTHKVNLLDSLMRDEAAVLMWKTLERRSSALANAESDDGLWVAAFLAAVTAASSPPRYQTASTADRKDLADRLRSLRNEMEKLFDVYDLDFHIVQLNGKTFNGLYVFEDFGDANRARIREAGDQLMPASALITNMIGRCIDQVEQVKPAKQGSNALAIRFIRDLAERNKLAYEGEVLNAVIATAANAIYGTDYVESDVRNLLNRISKGAGLQSRT</sequence>
<keyword evidence="2" id="KW-1185">Reference proteome</keyword>
<name>A0ABU5WKY0_9BURK</name>
<accession>A0ABU5WKY0</accession>
<evidence type="ECO:0000313" key="2">
    <source>
        <dbReference type="Proteomes" id="UP001304467"/>
    </source>
</evidence>
<reference evidence="1 2" key="1">
    <citation type="journal article" date="2023" name="Front. Microbiol.">
        <title>Genomic analyses of Burkholderia respiratory isolates indicates two evolutionarily distinct B. anthina clades.</title>
        <authorList>
            <person name="Pham A."/>
            <person name="Volmer J.G."/>
            <person name="Chambers D.C."/>
            <person name="Smith D.J."/>
            <person name="Reid D.W."/>
            <person name="Burr L."/>
            <person name="Wells T.J."/>
        </authorList>
    </citation>
    <scope>NUCLEOTIDE SEQUENCE [LARGE SCALE GENOMIC DNA]</scope>
    <source>
        <strain evidence="1 2">BCCIQ07A</strain>
    </source>
</reference>
<dbReference type="Proteomes" id="UP001304467">
    <property type="component" value="Unassembled WGS sequence"/>
</dbReference>
<proteinExistence type="predicted"/>
<gene>
    <name evidence="1" type="ORF">SB593_10630</name>
</gene>
<dbReference type="EMBL" id="JAWRLE010000013">
    <property type="protein sequence ID" value="MEB2579411.1"/>
    <property type="molecule type" value="Genomic_DNA"/>
</dbReference>
<organism evidence="1 2">
    <name type="scientific">Burkholderia anthinoferrum</name>
    <dbReference type="NCBI Taxonomy" id="3090833"/>
    <lineage>
        <taxon>Bacteria</taxon>
        <taxon>Pseudomonadati</taxon>
        <taxon>Pseudomonadota</taxon>
        <taxon>Betaproteobacteria</taxon>
        <taxon>Burkholderiales</taxon>
        <taxon>Burkholderiaceae</taxon>
        <taxon>Burkholderia</taxon>
    </lineage>
</organism>
<dbReference type="RefSeq" id="WP_089465264.1">
    <property type="nucleotide sequence ID" value="NZ_JAWRKY010000005.1"/>
</dbReference>